<evidence type="ECO:0008006" key="5">
    <source>
        <dbReference type="Google" id="ProtNLM"/>
    </source>
</evidence>
<dbReference type="Proteomes" id="UP000037660">
    <property type="component" value="Unassembled WGS sequence"/>
</dbReference>
<evidence type="ECO:0000313" key="3">
    <source>
        <dbReference type="EMBL" id="GAP37021.1"/>
    </source>
</evidence>
<protein>
    <recommendedName>
        <fullName evidence="5">Lipoprotein</fullName>
    </recommendedName>
</protein>
<evidence type="ECO:0000256" key="1">
    <source>
        <dbReference type="SAM" id="MobiDB-lite"/>
    </source>
</evidence>
<feature type="signal peptide" evidence="2">
    <location>
        <begin position="1"/>
        <end position="23"/>
    </location>
</feature>
<proteinExistence type="predicted"/>
<comment type="caution">
    <text evidence="3">The sequence shown here is derived from an EMBL/GenBank/DDBJ whole genome shotgun (WGS) entry which is preliminary data.</text>
</comment>
<name>A0A0K8P303_PISS1</name>
<evidence type="ECO:0000256" key="2">
    <source>
        <dbReference type="SAM" id="SignalP"/>
    </source>
</evidence>
<dbReference type="PROSITE" id="PS51257">
    <property type="entry name" value="PROKAR_LIPOPROTEIN"/>
    <property type="match status" value="1"/>
</dbReference>
<feature type="chain" id="PRO_5005513649" description="Lipoprotein" evidence="2">
    <location>
        <begin position="24"/>
        <end position="81"/>
    </location>
</feature>
<dbReference type="AlphaFoldDB" id="A0A0K8P303"/>
<organism evidence="3 4">
    <name type="scientific">Piscinibacter sakaiensis</name>
    <name type="common">Ideonella sakaiensis</name>
    <dbReference type="NCBI Taxonomy" id="1547922"/>
    <lineage>
        <taxon>Bacteria</taxon>
        <taxon>Pseudomonadati</taxon>
        <taxon>Pseudomonadota</taxon>
        <taxon>Betaproteobacteria</taxon>
        <taxon>Burkholderiales</taxon>
        <taxon>Sphaerotilaceae</taxon>
        <taxon>Piscinibacter</taxon>
    </lineage>
</organism>
<reference evidence="4" key="1">
    <citation type="submission" date="2015-07" db="EMBL/GenBank/DDBJ databases">
        <title>Discovery of a poly(ethylene terephthalate assimilation.</title>
        <authorList>
            <person name="Yoshida S."/>
            <person name="Hiraga K."/>
            <person name="Takehana T."/>
            <person name="Taniguchi I."/>
            <person name="Yamaji H."/>
            <person name="Maeda Y."/>
            <person name="Toyohara K."/>
            <person name="Miyamoto K."/>
            <person name="Kimura Y."/>
            <person name="Oda K."/>
        </authorList>
    </citation>
    <scope>NUCLEOTIDE SEQUENCE [LARGE SCALE GENOMIC DNA]</scope>
    <source>
        <strain evidence="4">NBRC 110686 / TISTR 2288 / 201-F6</strain>
    </source>
</reference>
<accession>A0A0K8P303</accession>
<reference evidence="3 4" key="2">
    <citation type="journal article" date="2016" name="Science">
        <title>A bacterium that degrades and assimilates poly(ethylene terephthalate).</title>
        <authorList>
            <person name="Yoshida S."/>
            <person name="Hiraga K."/>
            <person name="Takehana T."/>
            <person name="Taniguchi I."/>
            <person name="Yamaji H."/>
            <person name="Maeda Y."/>
            <person name="Toyohara K."/>
            <person name="Miyamoto K."/>
            <person name="Kimura Y."/>
            <person name="Oda K."/>
        </authorList>
    </citation>
    <scope>NUCLEOTIDE SEQUENCE [LARGE SCALE GENOMIC DNA]</scope>
    <source>
        <strain evidence="4">NBRC 110686 / TISTR 2288 / 201-F6</strain>
    </source>
</reference>
<evidence type="ECO:0000313" key="4">
    <source>
        <dbReference type="Proteomes" id="UP000037660"/>
    </source>
</evidence>
<dbReference type="EMBL" id="BBYR01000041">
    <property type="protein sequence ID" value="GAP37021.1"/>
    <property type="molecule type" value="Genomic_DNA"/>
</dbReference>
<feature type="region of interest" description="Disordered" evidence="1">
    <location>
        <begin position="25"/>
        <end position="58"/>
    </location>
</feature>
<keyword evidence="4" id="KW-1185">Reference proteome</keyword>
<sequence length="81" mass="8444">MSLHRLLPLLAATAATLGLGACASAPEGTDTAPRAVIGDPITGSNIPRRDPTRKPVNNVTTTTAEGLKEVFNKPQIPEINN</sequence>
<keyword evidence="2" id="KW-0732">Signal</keyword>
<dbReference type="STRING" id="1547922.ISF6_2876"/>
<gene>
    <name evidence="3" type="ORF">ISF6_2876</name>
</gene>
<dbReference type="RefSeq" id="WP_054020980.1">
    <property type="nucleotide sequence ID" value="NZ_BBYR01000041.1"/>
</dbReference>